<proteinExistence type="predicted"/>
<dbReference type="AlphaFoldDB" id="A0A6J6SZV5"/>
<protein>
    <submittedName>
        <fullName evidence="1">Unannotated protein</fullName>
    </submittedName>
</protein>
<reference evidence="1" key="1">
    <citation type="submission" date="2020-05" db="EMBL/GenBank/DDBJ databases">
        <authorList>
            <person name="Chiriac C."/>
            <person name="Salcher M."/>
            <person name="Ghai R."/>
            <person name="Kavagutti S V."/>
        </authorList>
    </citation>
    <scope>NUCLEOTIDE SEQUENCE</scope>
</reference>
<organism evidence="1">
    <name type="scientific">freshwater metagenome</name>
    <dbReference type="NCBI Taxonomy" id="449393"/>
    <lineage>
        <taxon>unclassified sequences</taxon>
        <taxon>metagenomes</taxon>
        <taxon>ecological metagenomes</taxon>
    </lineage>
</organism>
<gene>
    <name evidence="1" type="ORF">UFOPK2656_02806</name>
</gene>
<evidence type="ECO:0000313" key="1">
    <source>
        <dbReference type="EMBL" id="CAB4739709.1"/>
    </source>
</evidence>
<name>A0A6J6SZV5_9ZZZZ</name>
<sequence>MTHTSGGPGADGGSVEFTATIAEVLCDEGPSSLAELARSGGGLRFRHALLGNLSTVRTLQ</sequence>
<accession>A0A6J6SZV5</accession>
<dbReference type="EMBL" id="CAEZYF010000023">
    <property type="protein sequence ID" value="CAB4739709.1"/>
    <property type="molecule type" value="Genomic_DNA"/>
</dbReference>